<dbReference type="Proteomes" id="UP001162156">
    <property type="component" value="Unassembled WGS sequence"/>
</dbReference>
<reference evidence="3" key="1">
    <citation type="journal article" date="2023" name="Insect Mol. Biol.">
        <title>Genome sequencing provides insights into the evolution of gene families encoding plant cell wall-degrading enzymes in longhorned beetles.</title>
        <authorList>
            <person name="Shin N.R."/>
            <person name="Okamura Y."/>
            <person name="Kirsch R."/>
            <person name="Pauchet Y."/>
        </authorList>
    </citation>
    <scope>NUCLEOTIDE SEQUENCE</scope>
    <source>
        <strain evidence="3">RBIC_L_NR</strain>
    </source>
</reference>
<evidence type="ECO:0000256" key="1">
    <source>
        <dbReference type="SAM" id="MobiDB-lite"/>
    </source>
</evidence>
<feature type="domain" description="Retrotransposon gag" evidence="2">
    <location>
        <begin position="98"/>
        <end position="188"/>
    </location>
</feature>
<proteinExistence type="predicted"/>
<dbReference type="EMBL" id="JANEYF010000676">
    <property type="protein sequence ID" value="KAJ8968556.1"/>
    <property type="molecule type" value="Genomic_DNA"/>
</dbReference>
<feature type="region of interest" description="Disordered" evidence="1">
    <location>
        <begin position="1"/>
        <end position="25"/>
    </location>
</feature>
<name>A0AAV8ZT17_9CUCU</name>
<keyword evidence="4" id="KW-1185">Reference proteome</keyword>
<evidence type="ECO:0000259" key="2">
    <source>
        <dbReference type="Pfam" id="PF03732"/>
    </source>
</evidence>
<protein>
    <recommendedName>
        <fullName evidence="2">Retrotransposon gag domain-containing protein</fullName>
    </recommendedName>
</protein>
<dbReference type="Pfam" id="PF03732">
    <property type="entry name" value="Retrotrans_gag"/>
    <property type="match status" value="1"/>
</dbReference>
<gene>
    <name evidence="3" type="ORF">NQ314_002220</name>
</gene>
<dbReference type="InterPro" id="IPR005162">
    <property type="entry name" value="Retrotrans_gag_dom"/>
</dbReference>
<organism evidence="3 4">
    <name type="scientific">Rhamnusium bicolor</name>
    <dbReference type="NCBI Taxonomy" id="1586634"/>
    <lineage>
        <taxon>Eukaryota</taxon>
        <taxon>Metazoa</taxon>
        <taxon>Ecdysozoa</taxon>
        <taxon>Arthropoda</taxon>
        <taxon>Hexapoda</taxon>
        <taxon>Insecta</taxon>
        <taxon>Pterygota</taxon>
        <taxon>Neoptera</taxon>
        <taxon>Endopterygota</taxon>
        <taxon>Coleoptera</taxon>
        <taxon>Polyphaga</taxon>
        <taxon>Cucujiformia</taxon>
        <taxon>Chrysomeloidea</taxon>
        <taxon>Cerambycidae</taxon>
        <taxon>Lepturinae</taxon>
        <taxon>Rhagiini</taxon>
        <taxon>Rhamnusium</taxon>
    </lineage>
</organism>
<sequence>MNPPPVPRRRRMSLARRSQDDESASTMSKVSQLFLEGIDKIFTKIGNAKPADVSTSVSISKDIVAEFDPLVHDIEMWLHAVDEYALIYAWSDCVTSHMALSKLRGAAQTWYRGLPTRLFSWSEWKNMLLVNFQPKRDLHTAMSTMLQYKPQPQQSLFEYTFAKLALIHKMNIPLQDNDKVNLIMGGVNDAQIRFSVEAADIKDPTVLARHLRTIQTERGEKQICIS</sequence>
<evidence type="ECO:0000313" key="4">
    <source>
        <dbReference type="Proteomes" id="UP001162156"/>
    </source>
</evidence>
<dbReference type="AlphaFoldDB" id="A0AAV8ZT17"/>
<accession>A0AAV8ZT17</accession>
<comment type="caution">
    <text evidence="3">The sequence shown here is derived from an EMBL/GenBank/DDBJ whole genome shotgun (WGS) entry which is preliminary data.</text>
</comment>
<evidence type="ECO:0000313" key="3">
    <source>
        <dbReference type="EMBL" id="KAJ8968556.1"/>
    </source>
</evidence>